<organism evidence="1 2">
    <name type="scientific">Rhodanobacter panaciterrae</name>
    <dbReference type="NCBI Taxonomy" id="490572"/>
    <lineage>
        <taxon>Bacteria</taxon>
        <taxon>Pseudomonadati</taxon>
        <taxon>Pseudomonadota</taxon>
        <taxon>Gammaproteobacteria</taxon>
        <taxon>Lysobacterales</taxon>
        <taxon>Rhodanobacteraceae</taxon>
        <taxon>Rhodanobacter</taxon>
    </lineage>
</organism>
<accession>A0ABQ2ZWG3</accession>
<reference evidence="2" key="1">
    <citation type="journal article" date="2019" name="Int. J. Syst. Evol. Microbiol.">
        <title>The Global Catalogue of Microorganisms (GCM) 10K type strain sequencing project: providing services to taxonomists for standard genome sequencing and annotation.</title>
        <authorList>
            <consortium name="The Broad Institute Genomics Platform"/>
            <consortium name="The Broad Institute Genome Sequencing Center for Infectious Disease"/>
            <person name="Wu L."/>
            <person name="Ma J."/>
        </authorList>
    </citation>
    <scope>NUCLEOTIDE SEQUENCE [LARGE SCALE GENOMIC DNA]</scope>
    <source>
        <strain evidence="2">KCTC 22232</strain>
    </source>
</reference>
<name>A0ABQ2ZWG3_9GAMM</name>
<sequence>MRPFHRLLLCSMFAGLAGCVPWPHRYLTAPRITGTVVKAGQPVAGAHIQLADVMDASGEMASSARKQEVVTDAQGHFTVGPIRRFAWSAHVPVLTVTQNTVPWGLRLSTDGQSFRAGWLSDPTLFGEVLSVPIVATCDLNAASKSSVIEGYKFLVGNGPCTLAAESKK</sequence>
<dbReference type="Proteomes" id="UP000621898">
    <property type="component" value="Unassembled WGS sequence"/>
</dbReference>
<comment type="caution">
    <text evidence="1">The sequence shown here is derived from an EMBL/GenBank/DDBJ whole genome shotgun (WGS) entry which is preliminary data.</text>
</comment>
<evidence type="ECO:0000313" key="1">
    <source>
        <dbReference type="EMBL" id="GGY24518.1"/>
    </source>
</evidence>
<dbReference type="EMBL" id="BMXT01000001">
    <property type="protein sequence ID" value="GGY24518.1"/>
    <property type="molecule type" value="Genomic_DNA"/>
</dbReference>
<protein>
    <recommendedName>
        <fullName evidence="3">Carboxypeptidase regulatory-like domain-containing protein</fullName>
    </recommendedName>
</protein>
<dbReference type="PROSITE" id="PS51257">
    <property type="entry name" value="PROKAR_LIPOPROTEIN"/>
    <property type="match status" value="1"/>
</dbReference>
<proteinExistence type="predicted"/>
<keyword evidence="2" id="KW-1185">Reference proteome</keyword>
<evidence type="ECO:0008006" key="3">
    <source>
        <dbReference type="Google" id="ProtNLM"/>
    </source>
</evidence>
<gene>
    <name evidence="1" type="ORF">GCM10008098_17660</name>
</gene>
<evidence type="ECO:0000313" key="2">
    <source>
        <dbReference type="Proteomes" id="UP000621898"/>
    </source>
</evidence>